<keyword evidence="2" id="KW-1185">Reference proteome</keyword>
<organism evidence="1 2">
    <name type="scientific">Trichinella zimbabwensis</name>
    <dbReference type="NCBI Taxonomy" id="268475"/>
    <lineage>
        <taxon>Eukaryota</taxon>
        <taxon>Metazoa</taxon>
        <taxon>Ecdysozoa</taxon>
        <taxon>Nematoda</taxon>
        <taxon>Enoplea</taxon>
        <taxon>Dorylaimia</taxon>
        <taxon>Trichinellida</taxon>
        <taxon>Trichinellidae</taxon>
        <taxon>Trichinella</taxon>
    </lineage>
</organism>
<name>A0A0V1FBV4_9BILA</name>
<sequence>MISNYPRRQAWSINGSFICHRDFHSYCPKRCKNSRPTISLFLNLNPVHLDGIIVLRKTEMV</sequence>
<evidence type="ECO:0000313" key="1">
    <source>
        <dbReference type="EMBL" id="KRY83448.1"/>
    </source>
</evidence>
<dbReference type="EMBL" id="JYDP01006350">
    <property type="protein sequence ID" value="KRY83448.1"/>
    <property type="molecule type" value="Genomic_DNA"/>
</dbReference>
<protein>
    <submittedName>
        <fullName evidence="1">Uncharacterized protein</fullName>
    </submittedName>
</protein>
<accession>A0A0V1FBV4</accession>
<proteinExistence type="predicted"/>
<evidence type="ECO:0000313" key="2">
    <source>
        <dbReference type="Proteomes" id="UP000055024"/>
    </source>
</evidence>
<comment type="caution">
    <text evidence="1">The sequence shown here is derived from an EMBL/GenBank/DDBJ whole genome shotgun (WGS) entry which is preliminary data.</text>
</comment>
<gene>
    <name evidence="1" type="ORF">T11_18621</name>
</gene>
<dbReference type="Proteomes" id="UP000055024">
    <property type="component" value="Unassembled WGS sequence"/>
</dbReference>
<reference evidence="1 2" key="1">
    <citation type="submission" date="2015-01" db="EMBL/GenBank/DDBJ databases">
        <title>Evolution of Trichinella species and genotypes.</title>
        <authorList>
            <person name="Korhonen P.K."/>
            <person name="Edoardo P."/>
            <person name="Giuseppe L.R."/>
            <person name="Gasser R.B."/>
        </authorList>
    </citation>
    <scope>NUCLEOTIDE SEQUENCE [LARGE SCALE GENOMIC DNA]</scope>
    <source>
        <strain evidence="1">ISS1029</strain>
    </source>
</reference>
<dbReference type="AlphaFoldDB" id="A0A0V1FBV4"/>